<feature type="region of interest" description="Disordered" evidence="1">
    <location>
        <begin position="1"/>
        <end position="21"/>
    </location>
</feature>
<proteinExistence type="predicted"/>
<accession>A0A976N1W3</accession>
<sequence length="107" mass="11870">MKIRRLQYRGERFPEIGDSESETIPDQALTVRDIISRFTRGQIDIPPIETGESDDIDDAVSYDDIVDAAEDFNRVSSIVSSFNDSSHGQENQGSSEQVASSVDMPSE</sequence>
<feature type="region of interest" description="Disordered" evidence="1">
    <location>
        <begin position="80"/>
        <end position="107"/>
    </location>
</feature>
<organism evidence="2">
    <name type="scientific">Dipodfec virus UA23Rod_1363</name>
    <dbReference type="NCBI Taxonomy" id="2929331"/>
    <lineage>
        <taxon>Viruses</taxon>
        <taxon>Monodnaviria</taxon>
        <taxon>Sangervirae</taxon>
        <taxon>Phixviricota</taxon>
        <taxon>Malgrandaviricetes</taxon>
        <taxon>Petitvirales</taxon>
        <taxon>Microviridae</taxon>
    </lineage>
</organism>
<protein>
    <submittedName>
        <fullName evidence="2">Uncharacterized protein</fullName>
    </submittedName>
</protein>
<reference evidence="2" key="1">
    <citation type="submission" date="2022-02" db="EMBL/GenBank/DDBJ databases">
        <title>Towards deciphering the DNA virus diversity associated with rodent species in the families Cricetidae and Heteromyidae.</title>
        <authorList>
            <person name="Lund M."/>
            <person name="Larsen B.B."/>
            <person name="Gryseels S."/>
            <person name="Kraberger S."/>
            <person name="Rowsey D.M."/>
            <person name="Steger L."/>
            <person name="Yule K.M."/>
            <person name="Upham N.S."/>
            <person name="Worobey M."/>
            <person name="Van Doorslaer K."/>
            <person name="Varsani A."/>
        </authorList>
    </citation>
    <scope>NUCLEOTIDE SEQUENCE</scope>
    <source>
        <strain evidence="2">UA23Rod_1363</strain>
    </source>
</reference>
<feature type="compositionally biased region" description="Polar residues" evidence="1">
    <location>
        <begin position="88"/>
        <end position="100"/>
    </location>
</feature>
<dbReference type="EMBL" id="OM869604">
    <property type="protein sequence ID" value="UPW41453.1"/>
    <property type="molecule type" value="Genomic_DNA"/>
</dbReference>
<name>A0A976N1W3_9VIRU</name>
<evidence type="ECO:0000256" key="1">
    <source>
        <dbReference type="SAM" id="MobiDB-lite"/>
    </source>
</evidence>
<evidence type="ECO:0000313" key="2">
    <source>
        <dbReference type="EMBL" id="UPW41453.1"/>
    </source>
</evidence>